<keyword evidence="5 8" id="KW-0408">Iron</keyword>
<gene>
    <name evidence="11" type="ORF">SAMN05216251_104183</name>
</gene>
<feature type="compositionally biased region" description="Basic and acidic residues" evidence="9">
    <location>
        <begin position="7"/>
        <end position="20"/>
    </location>
</feature>
<evidence type="ECO:0000256" key="1">
    <source>
        <dbReference type="ARBA" id="ARBA00001927"/>
    </source>
</evidence>
<evidence type="ECO:0000256" key="2">
    <source>
        <dbReference type="ARBA" id="ARBA00022448"/>
    </source>
</evidence>
<evidence type="ECO:0000256" key="6">
    <source>
        <dbReference type="ARBA" id="ARBA00023014"/>
    </source>
</evidence>
<dbReference type="AlphaFoldDB" id="A0A1I2C9E3"/>
<keyword evidence="7" id="KW-0003">3Fe-4S</keyword>
<evidence type="ECO:0000256" key="5">
    <source>
        <dbReference type="ARBA" id="ARBA00023004"/>
    </source>
</evidence>
<dbReference type="InterPro" id="IPR001080">
    <property type="entry name" value="3Fe4S_ferredoxin"/>
</dbReference>
<evidence type="ECO:0000256" key="3">
    <source>
        <dbReference type="ARBA" id="ARBA00022723"/>
    </source>
</evidence>
<dbReference type="Gene3D" id="3.30.70.20">
    <property type="match status" value="1"/>
</dbReference>
<dbReference type="PANTHER" id="PTHR36923">
    <property type="entry name" value="FERREDOXIN"/>
    <property type="match status" value="1"/>
</dbReference>
<keyword evidence="3 8" id="KW-0479">Metal-binding</keyword>
<keyword evidence="2 8" id="KW-0813">Transport</keyword>
<dbReference type="PRINTS" id="PR00352">
    <property type="entry name" value="3FE4SFRDOXIN"/>
</dbReference>
<proteinExistence type="predicted"/>
<evidence type="ECO:0000256" key="4">
    <source>
        <dbReference type="ARBA" id="ARBA00022982"/>
    </source>
</evidence>
<dbReference type="InterPro" id="IPR017896">
    <property type="entry name" value="4Fe4S_Fe-S-bd"/>
</dbReference>
<feature type="region of interest" description="Disordered" evidence="9">
    <location>
        <begin position="1"/>
        <end position="20"/>
    </location>
</feature>
<comment type="function">
    <text evidence="8">Ferredoxins are iron-sulfur proteins that transfer electrons in a wide variety of metabolic reactions.</text>
</comment>
<reference evidence="11 12" key="1">
    <citation type="submission" date="2016-10" db="EMBL/GenBank/DDBJ databases">
        <authorList>
            <person name="de Groot N.N."/>
        </authorList>
    </citation>
    <scope>NUCLEOTIDE SEQUENCE [LARGE SCALE GENOMIC DNA]</scope>
    <source>
        <strain evidence="11 12">CGMCC 4.3510</strain>
    </source>
</reference>
<keyword evidence="12" id="KW-1185">Reference proteome</keyword>
<dbReference type="EMBL" id="FONG01000004">
    <property type="protein sequence ID" value="SFE64280.1"/>
    <property type="molecule type" value="Genomic_DNA"/>
</dbReference>
<feature type="domain" description="4Fe-4S ferredoxin-type" evidence="10">
    <location>
        <begin position="20"/>
        <end position="48"/>
    </location>
</feature>
<dbReference type="Pfam" id="PF13370">
    <property type="entry name" value="Fer4_13"/>
    <property type="match status" value="1"/>
</dbReference>
<evidence type="ECO:0000256" key="9">
    <source>
        <dbReference type="SAM" id="MobiDB-lite"/>
    </source>
</evidence>
<dbReference type="Proteomes" id="UP000199323">
    <property type="component" value="Unassembled WGS sequence"/>
</dbReference>
<dbReference type="PROSITE" id="PS51379">
    <property type="entry name" value="4FE4S_FER_2"/>
    <property type="match status" value="1"/>
</dbReference>
<comment type="cofactor">
    <cofactor evidence="1">
        <name>[3Fe-4S] cluster</name>
        <dbReference type="ChEBI" id="CHEBI:21137"/>
    </cofactor>
</comment>
<organism evidence="11 12">
    <name type="scientific">Actinacidiphila alni</name>
    <dbReference type="NCBI Taxonomy" id="380248"/>
    <lineage>
        <taxon>Bacteria</taxon>
        <taxon>Bacillati</taxon>
        <taxon>Actinomycetota</taxon>
        <taxon>Actinomycetes</taxon>
        <taxon>Kitasatosporales</taxon>
        <taxon>Streptomycetaceae</taxon>
        <taxon>Actinacidiphila</taxon>
    </lineage>
</organism>
<dbReference type="InterPro" id="IPR051269">
    <property type="entry name" value="Fe-S_cluster_ET"/>
</dbReference>
<evidence type="ECO:0000256" key="7">
    <source>
        <dbReference type="ARBA" id="ARBA00023291"/>
    </source>
</evidence>
<dbReference type="PANTHER" id="PTHR36923:SF3">
    <property type="entry name" value="FERREDOXIN"/>
    <property type="match status" value="1"/>
</dbReference>
<dbReference type="GO" id="GO:0051538">
    <property type="term" value="F:3 iron, 4 sulfur cluster binding"/>
    <property type="evidence" value="ECO:0007669"/>
    <property type="project" value="UniProtKB-KW"/>
</dbReference>
<evidence type="ECO:0000256" key="8">
    <source>
        <dbReference type="RuleBase" id="RU368020"/>
    </source>
</evidence>
<keyword evidence="6 8" id="KW-0411">Iron-sulfur</keyword>
<evidence type="ECO:0000313" key="11">
    <source>
        <dbReference type="EMBL" id="SFE64280.1"/>
    </source>
</evidence>
<dbReference type="GO" id="GO:0009055">
    <property type="term" value="F:electron transfer activity"/>
    <property type="evidence" value="ECO:0007669"/>
    <property type="project" value="UniProtKB-UniRule"/>
</dbReference>
<evidence type="ECO:0000313" key="12">
    <source>
        <dbReference type="Proteomes" id="UP000199323"/>
    </source>
</evidence>
<sequence>MTPPAATDRDGAPEGEEGAMRVRVDTDKCCGSGMCVLTAPDVFDQRDEDGIVRLLDERPPEHAWPDVREAAVGCPAQAIEADED</sequence>
<dbReference type="STRING" id="380248.SAMN05216251_104183"/>
<name>A0A1I2C9E3_9ACTN</name>
<dbReference type="SUPFAM" id="SSF54862">
    <property type="entry name" value="4Fe-4S ferredoxins"/>
    <property type="match status" value="1"/>
</dbReference>
<protein>
    <recommendedName>
        <fullName evidence="8">Ferredoxin</fullName>
    </recommendedName>
</protein>
<evidence type="ECO:0000259" key="10">
    <source>
        <dbReference type="PROSITE" id="PS51379"/>
    </source>
</evidence>
<accession>A0A1I2C9E3</accession>
<keyword evidence="4 8" id="KW-0249">Electron transport</keyword>
<dbReference type="GO" id="GO:0005506">
    <property type="term" value="F:iron ion binding"/>
    <property type="evidence" value="ECO:0007669"/>
    <property type="project" value="UniProtKB-UniRule"/>
</dbReference>